<evidence type="ECO:0000256" key="5">
    <source>
        <dbReference type="PROSITE-ProRule" id="PRU00182"/>
    </source>
</evidence>
<dbReference type="InterPro" id="IPR002942">
    <property type="entry name" value="S4_RNA-bd"/>
</dbReference>
<dbReference type="InterPro" id="IPR036986">
    <property type="entry name" value="S4_RNA-bd_sf"/>
</dbReference>
<dbReference type="SUPFAM" id="SSF55120">
    <property type="entry name" value="Pseudouridine synthase"/>
    <property type="match status" value="1"/>
</dbReference>
<dbReference type="SUPFAM" id="SSF55174">
    <property type="entry name" value="Alpha-L RNA-binding motif"/>
    <property type="match status" value="1"/>
</dbReference>
<dbReference type="OrthoDB" id="128480at2"/>
<dbReference type="Pfam" id="PF00849">
    <property type="entry name" value="PseudoU_synth_2"/>
    <property type="match status" value="1"/>
</dbReference>
<reference evidence="8 9" key="1">
    <citation type="submission" date="2019-04" db="EMBL/GenBank/DDBJ databases">
        <title>Geobacter ruber sp. nov., ferric-reducing bacteria isolated from paddy soil.</title>
        <authorList>
            <person name="Xu Z."/>
            <person name="Masuda Y."/>
            <person name="Itoh H."/>
            <person name="Senoo K."/>
        </authorList>
    </citation>
    <scope>NUCLEOTIDE SEQUENCE [LARGE SCALE GENOMIC DNA]</scope>
    <source>
        <strain evidence="8 9">Red88</strain>
    </source>
</reference>
<comment type="catalytic activity">
    <reaction evidence="6">
        <text>a uridine in RNA = a pseudouridine in RNA</text>
        <dbReference type="Rhea" id="RHEA:48348"/>
        <dbReference type="Rhea" id="RHEA-COMP:12068"/>
        <dbReference type="Rhea" id="RHEA-COMP:12069"/>
        <dbReference type="ChEBI" id="CHEBI:65314"/>
        <dbReference type="ChEBI" id="CHEBI:65315"/>
    </reaction>
</comment>
<evidence type="ECO:0000256" key="4">
    <source>
        <dbReference type="PIRSR" id="PIRSR606225-1"/>
    </source>
</evidence>
<dbReference type="PANTHER" id="PTHR21600">
    <property type="entry name" value="MITOCHONDRIAL RNA PSEUDOURIDINE SYNTHASE"/>
    <property type="match status" value="1"/>
</dbReference>
<dbReference type="NCBIfam" id="TIGR00005">
    <property type="entry name" value="rluA_subfam"/>
    <property type="match status" value="1"/>
</dbReference>
<dbReference type="Pfam" id="PF01479">
    <property type="entry name" value="S4"/>
    <property type="match status" value="1"/>
</dbReference>
<dbReference type="FunFam" id="3.30.2350.10:FF:000006">
    <property type="entry name" value="Pseudouridine synthase"/>
    <property type="match status" value="1"/>
</dbReference>
<dbReference type="InterPro" id="IPR006145">
    <property type="entry name" value="PsdUridine_synth_RsuA/RluA"/>
</dbReference>
<dbReference type="GO" id="GO:0000455">
    <property type="term" value="P:enzyme-directed rRNA pseudouridine synthesis"/>
    <property type="evidence" value="ECO:0007669"/>
    <property type="project" value="TreeGrafter"/>
</dbReference>
<keyword evidence="3 6" id="KW-0413">Isomerase</keyword>
<dbReference type="CDD" id="cd02869">
    <property type="entry name" value="PseudoU_synth_RluA_like"/>
    <property type="match status" value="1"/>
</dbReference>
<dbReference type="PROSITE" id="PS01129">
    <property type="entry name" value="PSI_RLU"/>
    <property type="match status" value="1"/>
</dbReference>
<dbReference type="RefSeq" id="WP_149307646.1">
    <property type="nucleotide sequence ID" value="NZ_SRSD01000006.1"/>
</dbReference>
<dbReference type="Proteomes" id="UP000324298">
    <property type="component" value="Unassembled WGS sequence"/>
</dbReference>
<protein>
    <recommendedName>
        <fullName evidence="6">Pseudouridine synthase</fullName>
        <ecNumber evidence="6">5.4.99.-</ecNumber>
    </recommendedName>
</protein>
<dbReference type="EMBL" id="SRSD01000006">
    <property type="protein sequence ID" value="KAA0891282.1"/>
    <property type="molecule type" value="Genomic_DNA"/>
</dbReference>
<keyword evidence="9" id="KW-1185">Reference proteome</keyword>
<comment type="similarity">
    <text evidence="1 6">Belongs to the pseudouridine synthase RluA family.</text>
</comment>
<comment type="caution">
    <text evidence="8">The sequence shown here is derived from an EMBL/GenBank/DDBJ whole genome shotgun (WGS) entry which is preliminary data.</text>
</comment>
<dbReference type="GO" id="GO:0120159">
    <property type="term" value="F:rRNA pseudouridine synthase activity"/>
    <property type="evidence" value="ECO:0007669"/>
    <property type="project" value="UniProtKB-ARBA"/>
</dbReference>
<dbReference type="Gene3D" id="3.30.2350.10">
    <property type="entry name" value="Pseudouridine synthase"/>
    <property type="match status" value="1"/>
</dbReference>
<evidence type="ECO:0000256" key="2">
    <source>
        <dbReference type="ARBA" id="ARBA00022884"/>
    </source>
</evidence>
<organism evidence="8 9">
    <name type="scientific">Oryzomonas rubra</name>
    <dbReference type="NCBI Taxonomy" id="2509454"/>
    <lineage>
        <taxon>Bacteria</taxon>
        <taxon>Pseudomonadati</taxon>
        <taxon>Thermodesulfobacteriota</taxon>
        <taxon>Desulfuromonadia</taxon>
        <taxon>Geobacterales</taxon>
        <taxon>Geobacteraceae</taxon>
        <taxon>Oryzomonas</taxon>
    </lineage>
</organism>
<dbReference type="InterPro" id="IPR006224">
    <property type="entry name" value="PsdUridine_synth_RluA-like_CS"/>
</dbReference>
<keyword evidence="2 5" id="KW-0694">RNA-binding</keyword>
<evidence type="ECO:0000313" key="9">
    <source>
        <dbReference type="Proteomes" id="UP000324298"/>
    </source>
</evidence>
<dbReference type="InterPro" id="IPR006225">
    <property type="entry name" value="PsdUridine_synth_RluC/D"/>
</dbReference>
<feature type="active site" evidence="4">
    <location>
        <position position="138"/>
    </location>
</feature>
<evidence type="ECO:0000256" key="3">
    <source>
        <dbReference type="ARBA" id="ARBA00023235"/>
    </source>
</evidence>
<dbReference type="Gene3D" id="3.10.290.10">
    <property type="entry name" value="RNA-binding S4 domain"/>
    <property type="match status" value="1"/>
</dbReference>
<evidence type="ECO:0000259" key="7">
    <source>
        <dbReference type="SMART" id="SM00363"/>
    </source>
</evidence>
<dbReference type="InterPro" id="IPR020103">
    <property type="entry name" value="PsdUridine_synth_cat_dom_sf"/>
</dbReference>
<evidence type="ECO:0000256" key="6">
    <source>
        <dbReference type="RuleBase" id="RU362028"/>
    </source>
</evidence>
<accession>A0A5A9XDP0</accession>
<name>A0A5A9XDP0_9BACT</name>
<dbReference type="PANTHER" id="PTHR21600:SF44">
    <property type="entry name" value="RIBOSOMAL LARGE SUBUNIT PSEUDOURIDINE SYNTHASE D"/>
    <property type="match status" value="1"/>
</dbReference>
<dbReference type="AlphaFoldDB" id="A0A5A9XDP0"/>
<gene>
    <name evidence="8" type="ORF">ET418_10895</name>
</gene>
<dbReference type="PROSITE" id="PS50889">
    <property type="entry name" value="S4"/>
    <property type="match status" value="1"/>
</dbReference>
<comment type="function">
    <text evidence="6">Responsible for synthesis of pseudouridine from uracil.</text>
</comment>
<proteinExistence type="inferred from homology"/>
<dbReference type="GO" id="GO:0003723">
    <property type="term" value="F:RNA binding"/>
    <property type="evidence" value="ECO:0007669"/>
    <property type="project" value="UniProtKB-KW"/>
</dbReference>
<feature type="domain" description="RNA-binding S4" evidence="7">
    <location>
        <begin position="15"/>
        <end position="72"/>
    </location>
</feature>
<evidence type="ECO:0000256" key="1">
    <source>
        <dbReference type="ARBA" id="ARBA00010876"/>
    </source>
</evidence>
<sequence length="318" mass="34869">MNQTILICPPDTEPQRLDLYICRELGGETRATVQRLIEAGNVLVDGKTARASLKIKGGERILVEIPPPQPAEPQPEAIPLEVLYEDADLIVINKAAGMVVHPGAGNSSGTLVNALLAHCRDLSGIGGELRPGIVHRLDKDTSGVLVAAKNDRAHQSLSNQFSVHSVKRIYQALIYGSPKEDTGKIEGIIGRHPTERIRLSGKAKSGRHAVTRWRVKERYARVSLVELRLETGRTHQIRVHLSEAGFPLLGDPLYPDGGRFNNLADTQLRKLITALGRQALHAHTLGFIHPTTGEFLEFTTEPPEDMATVIDYLRKSIA</sequence>
<dbReference type="InterPro" id="IPR050188">
    <property type="entry name" value="RluA_PseudoU_synthase"/>
</dbReference>
<dbReference type="SMART" id="SM00363">
    <property type="entry name" value="S4"/>
    <property type="match status" value="1"/>
</dbReference>
<dbReference type="EC" id="5.4.99.-" evidence="6"/>
<evidence type="ECO:0000313" key="8">
    <source>
        <dbReference type="EMBL" id="KAA0891282.1"/>
    </source>
</evidence>
<dbReference type="CDD" id="cd00165">
    <property type="entry name" value="S4"/>
    <property type="match status" value="1"/>
</dbReference>